<dbReference type="Proteomes" id="UP000326759">
    <property type="component" value="Unassembled WGS sequence"/>
</dbReference>
<dbReference type="EMBL" id="SEYY01020360">
    <property type="protein sequence ID" value="KAB7497358.1"/>
    <property type="molecule type" value="Genomic_DNA"/>
</dbReference>
<keyword evidence="1" id="KW-0732">Signal</keyword>
<keyword evidence="3" id="KW-1185">Reference proteome</keyword>
<feature type="chain" id="PRO_5024434688" evidence="1">
    <location>
        <begin position="24"/>
        <end position="80"/>
    </location>
</feature>
<evidence type="ECO:0000313" key="3">
    <source>
        <dbReference type="Proteomes" id="UP000326759"/>
    </source>
</evidence>
<dbReference type="AlphaFoldDB" id="A0A5N5STW8"/>
<feature type="signal peptide" evidence="1">
    <location>
        <begin position="1"/>
        <end position="23"/>
    </location>
</feature>
<evidence type="ECO:0000313" key="2">
    <source>
        <dbReference type="EMBL" id="KAB7497358.1"/>
    </source>
</evidence>
<sequence>MNKKSQLILLIAILFAFLATTTGQSCVNLDIGCCGKTFGFWDKEYFHTPCNDYCGFELYGCCANNIGNAVCYDPCRRYYK</sequence>
<proteinExistence type="predicted"/>
<accession>A0A5N5STW8</accession>
<gene>
    <name evidence="2" type="ORF">Anas_09301</name>
</gene>
<organism evidence="2 3">
    <name type="scientific">Armadillidium nasatum</name>
    <dbReference type="NCBI Taxonomy" id="96803"/>
    <lineage>
        <taxon>Eukaryota</taxon>
        <taxon>Metazoa</taxon>
        <taxon>Ecdysozoa</taxon>
        <taxon>Arthropoda</taxon>
        <taxon>Crustacea</taxon>
        <taxon>Multicrustacea</taxon>
        <taxon>Malacostraca</taxon>
        <taxon>Eumalacostraca</taxon>
        <taxon>Peracarida</taxon>
        <taxon>Isopoda</taxon>
        <taxon>Oniscidea</taxon>
        <taxon>Crinocheta</taxon>
        <taxon>Armadillidiidae</taxon>
        <taxon>Armadillidium</taxon>
    </lineage>
</organism>
<dbReference type="PROSITE" id="PS51257">
    <property type="entry name" value="PROKAR_LIPOPROTEIN"/>
    <property type="match status" value="1"/>
</dbReference>
<name>A0A5N5STW8_9CRUS</name>
<protein>
    <submittedName>
        <fullName evidence="2">Uncharacterized protein</fullName>
    </submittedName>
</protein>
<reference evidence="2 3" key="1">
    <citation type="journal article" date="2019" name="PLoS Biol.">
        <title>Sex chromosomes control vertical transmission of feminizing Wolbachia symbionts in an isopod.</title>
        <authorList>
            <person name="Becking T."/>
            <person name="Chebbi M.A."/>
            <person name="Giraud I."/>
            <person name="Moumen B."/>
            <person name="Laverre T."/>
            <person name="Caubet Y."/>
            <person name="Peccoud J."/>
            <person name="Gilbert C."/>
            <person name="Cordaux R."/>
        </authorList>
    </citation>
    <scope>NUCLEOTIDE SEQUENCE [LARGE SCALE GENOMIC DNA]</scope>
    <source>
        <strain evidence="2">ANa2</strain>
        <tissue evidence="2">Whole body excluding digestive tract and cuticle</tissue>
    </source>
</reference>
<comment type="caution">
    <text evidence="2">The sequence shown here is derived from an EMBL/GenBank/DDBJ whole genome shotgun (WGS) entry which is preliminary data.</text>
</comment>
<evidence type="ECO:0000256" key="1">
    <source>
        <dbReference type="SAM" id="SignalP"/>
    </source>
</evidence>